<dbReference type="SUPFAM" id="SSF82771">
    <property type="entry name" value="GIY-YIG endonuclease"/>
    <property type="match status" value="1"/>
</dbReference>
<protein>
    <recommendedName>
        <fullName evidence="1">GIY-YIG domain-containing protein</fullName>
    </recommendedName>
</protein>
<proteinExistence type="predicted"/>
<dbReference type="AlphaFoldDB" id="A0A0F9DUH2"/>
<reference evidence="2" key="1">
    <citation type="journal article" date="2015" name="Nature">
        <title>Complex archaea that bridge the gap between prokaryotes and eukaryotes.</title>
        <authorList>
            <person name="Spang A."/>
            <person name="Saw J.H."/>
            <person name="Jorgensen S.L."/>
            <person name="Zaremba-Niedzwiedzka K."/>
            <person name="Martijn J."/>
            <person name="Lind A.E."/>
            <person name="van Eijk R."/>
            <person name="Schleper C."/>
            <person name="Guy L."/>
            <person name="Ettema T.J."/>
        </authorList>
    </citation>
    <scope>NUCLEOTIDE SEQUENCE</scope>
</reference>
<name>A0A0F9DUH2_9ZZZZ</name>
<dbReference type="EMBL" id="LAZR01030178">
    <property type="protein sequence ID" value="KKL57406.1"/>
    <property type="molecule type" value="Genomic_DNA"/>
</dbReference>
<sequence>MGERLNGIQEVVGSIPISSTKEYKNGLHYAARFFIIGRLMGFHVYVLKSDSGHSYIGQSKHLDTRVAEHNSGKSKATKGKGPWRLAYSEEFEIRAEAMKREKYFKTQIGRLWLKEQAYL</sequence>
<gene>
    <name evidence="2" type="ORF">LCGC14_2235740</name>
</gene>
<dbReference type="PROSITE" id="PS50164">
    <property type="entry name" value="GIY_YIG"/>
    <property type="match status" value="1"/>
</dbReference>
<dbReference type="PANTHER" id="PTHR34477:SF1">
    <property type="entry name" value="UPF0213 PROTEIN YHBQ"/>
    <property type="match status" value="1"/>
</dbReference>
<dbReference type="InterPro" id="IPR050190">
    <property type="entry name" value="UPF0213_domain"/>
</dbReference>
<evidence type="ECO:0000259" key="1">
    <source>
        <dbReference type="PROSITE" id="PS50164"/>
    </source>
</evidence>
<dbReference type="InterPro" id="IPR035901">
    <property type="entry name" value="GIY-YIG_endonuc_sf"/>
</dbReference>
<dbReference type="CDD" id="cd10449">
    <property type="entry name" value="GIY-YIG_SLX1_like"/>
    <property type="match status" value="1"/>
</dbReference>
<comment type="caution">
    <text evidence="2">The sequence shown here is derived from an EMBL/GenBank/DDBJ whole genome shotgun (WGS) entry which is preliminary data.</text>
</comment>
<dbReference type="Pfam" id="PF01541">
    <property type="entry name" value="GIY-YIG"/>
    <property type="match status" value="1"/>
</dbReference>
<evidence type="ECO:0000313" key="2">
    <source>
        <dbReference type="EMBL" id="KKL57406.1"/>
    </source>
</evidence>
<dbReference type="InterPro" id="IPR000305">
    <property type="entry name" value="GIY-YIG_endonuc"/>
</dbReference>
<feature type="domain" description="GIY-YIG" evidence="1">
    <location>
        <begin position="40"/>
        <end position="116"/>
    </location>
</feature>
<accession>A0A0F9DUH2</accession>
<dbReference type="Gene3D" id="3.40.1440.10">
    <property type="entry name" value="GIY-YIG endonuclease"/>
    <property type="match status" value="1"/>
</dbReference>
<dbReference type="PANTHER" id="PTHR34477">
    <property type="entry name" value="UPF0213 PROTEIN YHBQ"/>
    <property type="match status" value="1"/>
</dbReference>
<organism evidence="2">
    <name type="scientific">marine sediment metagenome</name>
    <dbReference type="NCBI Taxonomy" id="412755"/>
    <lineage>
        <taxon>unclassified sequences</taxon>
        <taxon>metagenomes</taxon>
        <taxon>ecological metagenomes</taxon>
    </lineage>
</organism>